<dbReference type="Proteomes" id="UP000582659">
    <property type="component" value="Unassembled WGS sequence"/>
</dbReference>
<dbReference type="GO" id="GO:0006998">
    <property type="term" value="P:nuclear envelope organization"/>
    <property type="evidence" value="ECO:0007669"/>
    <property type="project" value="TreeGrafter"/>
</dbReference>
<feature type="coiled-coil region" evidence="5">
    <location>
        <begin position="302"/>
        <end position="385"/>
    </location>
</feature>
<dbReference type="GO" id="GO:0051664">
    <property type="term" value="P:nuclear pore localization"/>
    <property type="evidence" value="ECO:0007669"/>
    <property type="project" value="TreeGrafter"/>
</dbReference>
<dbReference type="GO" id="GO:0005882">
    <property type="term" value="C:intermediate filament"/>
    <property type="evidence" value="ECO:0007669"/>
    <property type="project" value="UniProtKB-KW"/>
</dbReference>
<dbReference type="InterPro" id="IPR039008">
    <property type="entry name" value="IF_rod_dom"/>
</dbReference>
<dbReference type="GO" id="GO:0007097">
    <property type="term" value="P:nuclear migration"/>
    <property type="evidence" value="ECO:0007669"/>
    <property type="project" value="TreeGrafter"/>
</dbReference>
<dbReference type="PANTHER" id="PTHR45721:SF11">
    <property type="entry name" value="LAMIN DM0-RELATED"/>
    <property type="match status" value="1"/>
</dbReference>
<dbReference type="GO" id="GO:0090435">
    <property type="term" value="P:protein localization to nuclear envelope"/>
    <property type="evidence" value="ECO:0007669"/>
    <property type="project" value="TreeGrafter"/>
</dbReference>
<organism evidence="10 12">
    <name type="scientific">Bursaphelenchus xylophilus</name>
    <name type="common">Pinewood nematode worm</name>
    <name type="synonym">Aphelenchoides xylophilus</name>
    <dbReference type="NCBI Taxonomy" id="6326"/>
    <lineage>
        <taxon>Eukaryota</taxon>
        <taxon>Metazoa</taxon>
        <taxon>Ecdysozoa</taxon>
        <taxon>Nematoda</taxon>
        <taxon>Chromadorea</taxon>
        <taxon>Rhabditida</taxon>
        <taxon>Tylenchina</taxon>
        <taxon>Tylenchomorpha</taxon>
        <taxon>Aphelenchoidea</taxon>
        <taxon>Aphelenchoididae</taxon>
        <taxon>Bursaphelenchus</taxon>
    </lineage>
</organism>
<reference evidence="9" key="2">
    <citation type="submission" date="2020-09" db="EMBL/GenBank/DDBJ databases">
        <authorList>
            <person name="Kikuchi T."/>
        </authorList>
    </citation>
    <scope>NUCLEOTIDE SEQUENCE</scope>
    <source>
        <strain evidence="9">Ka4C1</strain>
    </source>
</reference>
<gene>
    <name evidence="9" type="ORF">BXYJ_LOCUS643</name>
</gene>
<dbReference type="InterPro" id="IPR036415">
    <property type="entry name" value="Lamin_tail_dom_sf"/>
</dbReference>
<dbReference type="Gene3D" id="1.20.5.1160">
    <property type="entry name" value="Vasodilator-stimulated phosphoprotein"/>
    <property type="match status" value="1"/>
</dbReference>
<evidence type="ECO:0000256" key="5">
    <source>
        <dbReference type="SAM" id="Coils"/>
    </source>
</evidence>
<dbReference type="Pfam" id="PF00038">
    <property type="entry name" value="Filament"/>
    <property type="match status" value="1"/>
</dbReference>
<keyword evidence="3 5" id="KW-0175">Coiled coil</keyword>
<dbReference type="GO" id="GO:0005200">
    <property type="term" value="F:structural constituent of cytoskeleton"/>
    <property type="evidence" value="ECO:0007669"/>
    <property type="project" value="TreeGrafter"/>
</dbReference>
<dbReference type="EMBL" id="CAJFDI010000001">
    <property type="protein sequence ID" value="CAD5208407.1"/>
    <property type="molecule type" value="Genomic_DNA"/>
</dbReference>
<keyword evidence="2" id="KW-0403">Intermediate filament</keyword>
<evidence type="ECO:0000256" key="1">
    <source>
        <dbReference type="ARBA" id="ARBA00004123"/>
    </source>
</evidence>
<dbReference type="SUPFAM" id="SSF64593">
    <property type="entry name" value="Intermediate filament protein, coiled coil region"/>
    <property type="match status" value="2"/>
</dbReference>
<keyword evidence="4" id="KW-0539">Nucleus</keyword>
<evidence type="ECO:0000256" key="2">
    <source>
        <dbReference type="ARBA" id="ARBA00022754"/>
    </source>
</evidence>
<dbReference type="PROSITE" id="PS51841">
    <property type="entry name" value="LTD"/>
    <property type="match status" value="1"/>
</dbReference>
<evidence type="ECO:0000313" key="9">
    <source>
        <dbReference type="EMBL" id="CAD5208407.1"/>
    </source>
</evidence>
<dbReference type="PROSITE" id="PS51842">
    <property type="entry name" value="IF_ROD_2"/>
    <property type="match status" value="1"/>
</dbReference>
<reference evidence="12" key="1">
    <citation type="submission" date="2016-11" db="UniProtKB">
        <authorList>
            <consortium name="WormBaseParasite"/>
        </authorList>
    </citation>
    <scope>IDENTIFICATION</scope>
</reference>
<dbReference type="OrthoDB" id="102442at2759"/>
<dbReference type="EMBL" id="CAJFCV020000001">
    <property type="protein sequence ID" value="CAG9081370.1"/>
    <property type="molecule type" value="Genomic_DNA"/>
</dbReference>
<dbReference type="AlphaFoldDB" id="A0A1I7S1K0"/>
<evidence type="ECO:0000256" key="3">
    <source>
        <dbReference type="ARBA" id="ARBA00023054"/>
    </source>
</evidence>
<evidence type="ECO:0000259" key="8">
    <source>
        <dbReference type="PROSITE" id="PS51842"/>
    </source>
</evidence>
<comment type="subcellular location">
    <subcellularLocation>
        <location evidence="1">Nucleus</location>
    </subcellularLocation>
</comment>
<accession>A0A1I7S1K0</accession>
<evidence type="ECO:0000256" key="6">
    <source>
        <dbReference type="SAM" id="MobiDB-lite"/>
    </source>
</evidence>
<dbReference type="GO" id="GO:0005652">
    <property type="term" value="C:nuclear lamina"/>
    <property type="evidence" value="ECO:0007669"/>
    <property type="project" value="TreeGrafter"/>
</dbReference>
<dbReference type="SMR" id="A0A1I7S1K0"/>
<dbReference type="GO" id="GO:0031507">
    <property type="term" value="P:heterochromatin formation"/>
    <property type="evidence" value="ECO:0007669"/>
    <property type="project" value="TreeGrafter"/>
</dbReference>
<evidence type="ECO:0000313" key="11">
    <source>
        <dbReference type="Proteomes" id="UP000659654"/>
    </source>
</evidence>
<feature type="domain" description="LTD" evidence="7">
    <location>
        <begin position="472"/>
        <end position="592"/>
    </location>
</feature>
<feature type="region of interest" description="Disordered" evidence="6">
    <location>
        <begin position="1"/>
        <end position="48"/>
    </location>
</feature>
<keyword evidence="11" id="KW-1185">Reference proteome</keyword>
<evidence type="ECO:0000313" key="10">
    <source>
        <dbReference type="Proteomes" id="UP000095284"/>
    </source>
</evidence>
<feature type="compositionally biased region" description="Low complexity" evidence="6">
    <location>
        <begin position="8"/>
        <end position="18"/>
    </location>
</feature>
<dbReference type="WBParaSite" id="BXY_0687800.1">
    <property type="protein sequence ID" value="BXY_0687800.1"/>
    <property type="gene ID" value="BXY_0687800"/>
</dbReference>
<evidence type="ECO:0000259" key="7">
    <source>
        <dbReference type="PROSITE" id="PS51841"/>
    </source>
</evidence>
<dbReference type="PANTHER" id="PTHR45721">
    <property type="entry name" value="LAMIN DM0-RELATED"/>
    <property type="match status" value="1"/>
</dbReference>
<dbReference type="InterPro" id="IPR001322">
    <property type="entry name" value="Lamin_tail_dom"/>
</dbReference>
<protein>
    <submittedName>
        <fullName evidence="9">(pine wood nematode) hypothetical protein</fullName>
    </submittedName>
</protein>
<evidence type="ECO:0000256" key="4">
    <source>
        <dbReference type="ARBA" id="ARBA00023242"/>
    </source>
</evidence>
<dbReference type="Pfam" id="PF00932">
    <property type="entry name" value="LTD"/>
    <property type="match status" value="1"/>
</dbReference>
<proteinExistence type="predicted"/>
<dbReference type="eggNOG" id="KOG0977">
    <property type="taxonomic scope" value="Eukaryota"/>
</dbReference>
<dbReference type="Proteomes" id="UP000659654">
    <property type="component" value="Unassembled WGS sequence"/>
</dbReference>
<dbReference type="SMART" id="SM01391">
    <property type="entry name" value="Filament"/>
    <property type="match status" value="1"/>
</dbReference>
<dbReference type="Gene3D" id="1.20.5.170">
    <property type="match status" value="1"/>
</dbReference>
<dbReference type="SUPFAM" id="SSF74853">
    <property type="entry name" value="Lamin A/C globular tail domain"/>
    <property type="match status" value="1"/>
</dbReference>
<dbReference type="Gene3D" id="2.60.40.1260">
    <property type="entry name" value="Lamin Tail domain"/>
    <property type="match status" value="1"/>
</dbReference>
<feature type="domain" description="IF rod" evidence="8">
    <location>
        <begin position="48"/>
        <end position="400"/>
    </location>
</feature>
<name>A0A1I7S1K0_BURXY</name>
<evidence type="ECO:0000313" key="12">
    <source>
        <dbReference type="WBParaSite" id="BXY_0687800.1"/>
    </source>
</evidence>
<dbReference type="Proteomes" id="UP000095284">
    <property type="component" value="Unplaced"/>
</dbReference>
<sequence>MSQKTRKSTTTTTRTFSTGSSVLPEESFEASDSFGSNSSRLTRTRVEEKQKLSNLNDRLAGYIEKVRSLEQENATLHATIREVEVTERKEREDGNSEWKAKVDELRSSLEHSNRERAKAEIQAKKALNEADQLRDKFTKAERELNIAVADRDRIADQVNDLKAENKRIEGLKNKYARELEDAKQDIDRATNTISALQQQIEEEFLLRTRLQDTNTSLKEDIETMKRMHDTELDEVYKRREVEMTTVQRQYEHKMNDAVKLRVKELRAEFDQRLRESRQELEGKWRHRVEEALSASDNKEAHVLELREENVQLRKFKKEFEDENAKLRRHQEELQARLKDLEGQVRVLHDKVRAKDEQIDKLQAEIDQLNREYQDLLDVKVQLDNELATYHQLLQTEETRLKIRTEESDVVPEEEDDENDLHVSFNESNLQRLQQINESRKQASVSPRRGVKRRRLEEESYFEGSGRFDQTADVYRTHQEAKGDVIVSAVDPEGRFVKIENKGDVDVPLGGWIIAAQDNVQEVRFKFHSRQHIKAGTITTVWSANVPDRENDPAGNNLTLKNQQWPKGDERRIQLLNTENEEQAVFEKYRSTRSINEGNGDDRCSIM</sequence>